<proteinExistence type="inferred from homology"/>
<dbReference type="InterPro" id="IPR036322">
    <property type="entry name" value="WD40_repeat_dom_sf"/>
</dbReference>
<dbReference type="InterPro" id="IPR019775">
    <property type="entry name" value="WD40_repeat_CS"/>
</dbReference>
<dbReference type="SMART" id="SM00320">
    <property type="entry name" value="WD40"/>
    <property type="match status" value="5"/>
</dbReference>
<dbReference type="PROSITE" id="PS00678">
    <property type="entry name" value="WD_REPEATS_1"/>
    <property type="match status" value="2"/>
</dbReference>
<sequence length="679" mass="75843">MSRSGGGLSGKRRIQWYICHILKVSFVIRDEVERRHASGVNSLQLDPYMQRLYSAGRDGIIRIWNLRWEELILISGSCDSTVKVWNATKGFCMSTLRTHKDYVKALAYAKEREHVVSGGLDKAIFLWDVNTLTQLTATKNTVTTSSLSGSKESIYSLAMTPNGTLVAAGSTEKVVRLWDPRTCSKLMKFKGHTDNVRSLVISADGSHVLSGSSDGSVRLWSVGQQQCVQTMRLHEGGVWTLLANDSFTRFLSAGRDQVIRLTDVPSEESVVVVKEVYALLVLAFCILPAQRPISDKLLFFPLDAPVLRMVMNPLDQSLWVSTTNSDIKCYALPKVFSSSSEMRELTAHFPLPSPRHLIKGGPSIRHYRILNDKIHVLTKDTEDNVSVYDVLRARKVCDLGKVDLEEAVKARNKMVYVPSWFSVDLKTGLLCIHLPQSDDLNCLDAWGSAKEAELSTDVETDVKVNYGGILLQALLENWPQTFTTAPLPDEDDPSSMTEPRPIIKGNAYYSVPQHTPVIFSEIGGRTLYRLLVRDAVGQSEGALLNETVPPWVMEVAVDRTPARFNKLPFYLAPHRSFASKVHLKKDRLIANDFICVRKVAEHVWEKVLNVAPPLSSVGSGTSGAAAGDMDSVKEEVNPTDKVEIICQEEVMDPSMDLRTVKHFFWRQPGDLLLEYRPVK</sequence>
<dbReference type="PROSITE" id="PS50294">
    <property type="entry name" value="WD_REPEATS_REGION"/>
    <property type="match status" value="4"/>
</dbReference>
<dbReference type="GO" id="GO:0043130">
    <property type="term" value="F:ubiquitin binding"/>
    <property type="evidence" value="ECO:0007669"/>
    <property type="project" value="TreeGrafter"/>
</dbReference>
<evidence type="ECO:0000256" key="5">
    <source>
        <dbReference type="ARBA" id="ARBA00049607"/>
    </source>
</evidence>
<evidence type="ECO:0000256" key="6">
    <source>
        <dbReference type="ARBA" id="ARBA00049682"/>
    </source>
</evidence>
<dbReference type="PRINTS" id="PR00320">
    <property type="entry name" value="GPROTEINBRPT"/>
</dbReference>
<gene>
    <name evidence="7" type="ORF">CTOB1V02_LOCUS4728</name>
</gene>
<comment type="function">
    <text evidence="5">Regulatory component of the Usp12-46 deubiquitylase complex. activates deubiquitination by increasing the catalytic turnover without increasing the affinity of deubiquitinating enzymes for the substrate. The complex deubiquitylates the wg/wingless-signaling receptor arr/arrow, which stabilizes the receptor and increases its concentration at the cell surface; this enhances the sensitivity of cells to wg/wingless-signal stimulation. This increases the amplitude and spatial range of the signaling response to the wg/wingless morphogen gradient, facilitating the precise concentration-dependent regulation of its target genes. Together with Wdr20 and Usp12-46 required for wg/wingless-mediated signaling in the wing imaginal disc and for wg/wingless-dependent regulation of intestinal stem cell proliferation.</text>
</comment>
<evidence type="ECO:0000256" key="1">
    <source>
        <dbReference type="ARBA" id="ARBA00006917"/>
    </source>
</evidence>
<evidence type="ECO:0000256" key="2">
    <source>
        <dbReference type="ARBA" id="ARBA00021538"/>
    </source>
</evidence>
<reference evidence="7" key="1">
    <citation type="submission" date="2020-11" db="EMBL/GenBank/DDBJ databases">
        <authorList>
            <person name="Tran Van P."/>
        </authorList>
    </citation>
    <scope>NUCLEOTIDE SEQUENCE</scope>
</reference>
<evidence type="ECO:0000256" key="4">
    <source>
        <dbReference type="ARBA" id="ARBA00022737"/>
    </source>
</evidence>
<dbReference type="PROSITE" id="PS50082">
    <property type="entry name" value="WD_REPEATS_2"/>
    <property type="match status" value="5"/>
</dbReference>
<dbReference type="PANTHER" id="PTHR19862">
    <property type="entry name" value="WD REPEAT-CONTAINING PROTEIN 48"/>
    <property type="match status" value="1"/>
</dbReference>
<comment type="similarity">
    <text evidence="1">Belongs to the WD repeat WDR48 family.</text>
</comment>
<keyword evidence="3" id="KW-0853">WD repeat</keyword>
<dbReference type="InterPro" id="IPR021772">
    <property type="entry name" value="WDR48/Bun107"/>
</dbReference>
<dbReference type="InterPro" id="IPR001680">
    <property type="entry name" value="WD40_rpt"/>
</dbReference>
<dbReference type="SUPFAM" id="SSF50978">
    <property type="entry name" value="WD40 repeat-like"/>
    <property type="match status" value="1"/>
</dbReference>
<dbReference type="OrthoDB" id="2421129at2759"/>
<dbReference type="CDD" id="cd17041">
    <property type="entry name" value="Ubl_WDR48"/>
    <property type="match status" value="1"/>
</dbReference>
<comment type="subunit">
    <text evidence="6">Catalytic component of the Usp12-46 deubiquitylase complex consisting of Usp12-46, Wdr20 and Uaf1; regulatory subunit that, together wtih Wdr20, stabilizes Usp12-46. The Usp12-46 deubiquitylase complex associates with arr/arrow; the interaction leads to deubiquitination and stabilization of arr/arrow.</text>
</comment>
<dbReference type="GO" id="GO:0000724">
    <property type="term" value="P:double-strand break repair via homologous recombination"/>
    <property type="evidence" value="ECO:0007669"/>
    <property type="project" value="TreeGrafter"/>
</dbReference>
<dbReference type="Pfam" id="PF00400">
    <property type="entry name" value="WD40"/>
    <property type="match status" value="6"/>
</dbReference>
<name>A0A7R8W8C3_9CRUS</name>
<keyword evidence="4" id="KW-0677">Repeat</keyword>
<dbReference type="InterPro" id="IPR015943">
    <property type="entry name" value="WD40/YVTN_repeat-like_dom_sf"/>
</dbReference>
<dbReference type="Pfam" id="PF11816">
    <property type="entry name" value="DUF3337"/>
    <property type="match status" value="1"/>
</dbReference>
<dbReference type="InterPro" id="IPR051246">
    <property type="entry name" value="WDR48"/>
</dbReference>
<dbReference type="PANTHER" id="PTHR19862:SF14">
    <property type="entry name" value="WD REPEAT-CONTAINING PROTEIN 48"/>
    <property type="match status" value="1"/>
</dbReference>
<dbReference type="CDD" id="cd00200">
    <property type="entry name" value="WD40"/>
    <property type="match status" value="1"/>
</dbReference>
<protein>
    <recommendedName>
        <fullName evidence="2">WD repeat-containing protein 48 homolog</fullName>
    </recommendedName>
</protein>
<evidence type="ECO:0000313" key="7">
    <source>
        <dbReference type="EMBL" id="CAD7226814.1"/>
    </source>
</evidence>
<evidence type="ECO:0000256" key="3">
    <source>
        <dbReference type="ARBA" id="ARBA00022574"/>
    </source>
</evidence>
<accession>A0A7R8W8C3</accession>
<dbReference type="InterPro" id="IPR020472">
    <property type="entry name" value="WD40_PAC1"/>
</dbReference>
<organism evidence="7">
    <name type="scientific">Cyprideis torosa</name>
    <dbReference type="NCBI Taxonomy" id="163714"/>
    <lineage>
        <taxon>Eukaryota</taxon>
        <taxon>Metazoa</taxon>
        <taxon>Ecdysozoa</taxon>
        <taxon>Arthropoda</taxon>
        <taxon>Crustacea</taxon>
        <taxon>Oligostraca</taxon>
        <taxon>Ostracoda</taxon>
        <taxon>Podocopa</taxon>
        <taxon>Podocopida</taxon>
        <taxon>Cytherocopina</taxon>
        <taxon>Cytheroidea</taxon>
        <taxon>Cytherideidae</taxon>
        <taxon>Cyprideis</taxon>
    </lineage>
</organism>
<dbReference type="EMBL" id="OB660942">
    <property type="protein sequence ID" value="CAD7226814.1"/>
    <property type="molecule type" value="Genomic_DNA"/>
</dbReference>
<dbReference type="Gene3D" id="2.130.10.10">
    <property type="entry name" value="YVTN repeat-like/Quinoprotein amine dehydrogenase"/>
    <property type="match status" value="3"/>
</dbReference>
<dbReference type="AlphaFoldDB" id="A0A7R8W8C3"/>